<name>A0A8E3YZH8_9VIRU</name>
<accession>A0A8E3YZH8</accession>
<reference evidence="1" key="1">
    <citation type="submission" date="2019-10" db="EMBL/GenBank/DDBJ databases">
        <title>The miscellaneous mycovirome associated to the plant pathogenic fungus Erysiphe necator.</title>
        <authorList>
            <person name="Rodriguez-Romero J."/>
            <person name="Chiapello M."/>
            <person name="Cordoba L."/>
            <person name="Turina M."/>
            <person name="Ayllon M.A."/>
        </authorList>
    </citation>
    <scope>NUCLEOTIDE SEQUENCE</scope>
    <source>
        <strain evidence="1">PMS13_DN1540</strain>
    </source>
</reference>
<evidence type="ECO:0000313" key="1">
    <source>
        <dbReference type="EMBL" id="QKK35385.1"/>
    </source>
</evidence>
<proteinExistence type="predicted"/>
<dbReference type="EMBL" id="MN617779">
    <property type="protein sequence ID" value="QKK35385.1"/>
    <property type="molecule type" value="Genomic_RNA"/>
</dbReference>
<protein>
    <submittedName>
        <fullName evidence="1">Capsid protein</fullName>
    </submittedName>
</protein>
<organism evidence="1">
    <name type="scientific">Erysiphe necator associated chrysovirus 1</name>
    <dbReference type="NCBI Taxonomy" id="2742542"/>
    <lineage>
        <taxon>Viruses</taxon>
        <taxon>Riboviria</taxon>
        <taxon>Orthornavirae</taxon>
        <taxon>Duplornaviricota</taxon>
        <taxon>Chrymotiviricetes</taxon>
        <taxon>Ghabrivirales</taxon>
        <taxon>Alphatotivirineae</taxon>
        <taxon>Chrysoviridae</taxon>
        <taxon>Chrysovirus</taxon>
    </lineage>
</organism>
<sequence>MAQPEIFSFLQMHGGMGMPDSLRADKEGREPADNRLDMTNLMPTRSLAEEMLSPELWELFNQVGAEGTKGVTMTYALDRADGALTTPALQRTLIAYEAVSASKLSYVYLDGAATTVHVSTMLEAEESLSEYARMVRGPVTLGHAQEASHLRLERAGCEIRALLVRMWLLHLDVASGTDLRIPVDHVRVHKHLSGCPSTEEECDFAKNLRGVRVHVNSLDNTGRALLLASAGQADVSGHSARVRRYKWPSFNVTFYGGMLPRSFDLRVTDPSATCRSIVNFADAYGARKECGYALQTAMLMYGSAIAPSKLMLSLPMPDVHQHTHQVRIVTPELKRCRELTSTDLVSLALFMGLGWSQAAAHAVRATLKTMQVDDIDEAVQFLRRGHETLLKAVANRLQESGCAGAYDTYVNVPEFIRRSTQQLWNVRGVLHALALGIVVGGSLLEEVASPIKLSLYMETAVTDAPDQGKNHKLAAAKWYLASELRQNGGANLKCSISALNDVITDRTRIHTDVQLHAGTDVQFRLIGMGTDVELRKLVKPGFGFDPAIDDSLTDTSVALTSVLDAMRGAREQQSDDNWVDDILTERGPAATTTLRRRPNAVTERPATVDEAVASVQVDEVLAGAAPSFREVTRRGWGVIPTSGEGLMCGARALKASVDALAGVEEAKTRQMDEIAELLINSMDDSEIARAQEAGIDMSANNFTVDQMSAAAAEMGYRLGIVEETNMGNHRAWVHAARRDVSDAPVLYVHNQMGHWSGVGPSDRIVRAVGRAAPSSSTSEAGRDPP</sequence>